<evidence type="ECO:0000313" key="2">
    <source>
        <dbReference type="Proteomes" id="UP000527315"/>
    </source>
</evidence>
<organism evidence="1 2">
    <name type="scientific">Candidatus Iainarchaeum sp</name>
    <dbReference type="NCBI Taxonomy" id="3101447"/>
    <lineage>
        <taxon>Archaea</taxon>
        <taxon>Candidatus Iainarchaeota</taxon>
        <taxon>Candidatus Iainarchaeia</taxon>
        <taxon>Candidatus Iainarchaeales</taxon>
        <taxon>Candidatus Iainarchaeaceae</taxon>
        <taxon>Candidatus Iainarchaeum</taxon>
    </lineage>
</organism>
<dbReference type="Proteomes" id="UP000527315">
    <property type="component" value="Unassembled WGS sequence"/>
</dbReference>
<dbReference type="AlphaFoldDB" id="A0A7J4KUR0"/>
<accession>A0A7J4KUR0</accession>
<dbReference type="EMBL" id="DUFJ01000050">
    <property type="protein sequence ID" value="HIH32990.1"/>
    <property type="molecule type" value="Genomic_DNA"/>
</dbReference>
<sequence>MFWYIMRLSEFIAKLPFGKKVTVFYPYYREAKFFESIKGFPKDKATLAAAIRKAAHSLDKDLNAFEQFRLSGSEAYLEGMLQEWHKSNYAKDETITWAEQVLKKHKAERARKKVE</sequence>
<evidence type="ECO:0000313" key="1">
    <source>
        <dbReference type="EMBL" id="HIH32990.1"/>
    </source>
</evidence>
<name>A0A7J4KUR0_9ARCH</name>
<gene>
    <name evidence="1" type="ORF">HA227_01930</name>
</gene>
<protein>
    <submittedName>
        <fullName evidence="1">Uncharacterized protein</fullName>
    </submittedName>
</protein>
<reference evidence="2" key="1">
    <citation type="journal article" date="2020" name="bioRxiv">
        <title>A rank-normalized archaeal taxonomy based on genome phylogeny resolves widespread incomplete and uneven classifications.</title>
        <authorList>
            <person name="Rinke C."/>
            <person name="Chuvochina M."/>
            <person name="Mussig A.J."/>
            <person name="Chaumeil P.-A."/>
            <person name="Waite D.W."/>
            <person name="Whitman W.B."/>
            <person name="Parks D.H."/>
            <person name="Hugenholtz P."/>
        </authorList>
    </citation>
    <scope>NUCLEOTIDE SEQUENCE [LARGE SCALE GENOMIC DNA]</scope>
</reference>
<proteinExistence type="predicted"/>
<comment type="caution">
    <text evidence="1">The sequence shown here is derived from an EMBL/GenBank/DDBJ whole genome shotgun (WGS) entry which is preliminary data.</text>
</comment>